<organism evidence="1 2">
    <name type="scientific">Albula glossodonta</name>
    <name type="common">roundjaw bonefish</name>
    <dbReference type="NCBI Taxonomy" id="121402"/>
    <lineage>
        <taxon>Eukaryota</taxon>
        <taxon>Metazoa</taxon>
        <taxon>Chordata</taxon>
        <taxon>Craniata</taxon>
        <taxon>Vertebrata</taxon>
        <taxon>Euteleostomi</taxon>
        <taxon>Actinopterygii</taxon>
        <taxon>Neopterygii</taxon>
        <taxon>Teleostei</taxon>
        <taxon>Albuliformes</taxon>
        <taxon>Albulidae</taxon>
        <taxon>Albula</taxon>
    </lineage>
</organism>
<dbReference type="Proteomes" id="UP000824540">
    <property type="component" value="Unassembled WGS sequence"/>
</dbReference>
<evidence type="ECO:0000313" key="2">
    <source>
        <dbReference type="Proteomes" id="UP000824540"/>
    </source>
</evidence>
<accession>A0A8T2P482</accession>
<gene>
    <name evidence="1" type="ORF">JZ751_006931</name>
</gene>
<evidence type="ECO:0000313" key="1">
    <source>
        <dbReference type="EMBL" id="KAG9346620.1"/>
    </source>
</evidence>
<comment type="caution">
    <text evidence="1">The sequence shown here is derived from an EMBL/GenBank/DDBJ whole genome shotgun (WGS) entry which is preliminary data.</text>
</comment>
<dbReference type="EMBL" id="JAFBMS010000015">
    <property type="protein sequence ID" value="KAG9346620.1"/>
    <property type="molecule type" value="Genomic_DNA"/>
</dbReference>
<proteinExistence type="predicted"/>
<sequence>MQVARALEDNKNCQVVCRQFVCIGQTEWGGILALFLERGAFLQAPAILSKDPAWVVEKLQHSIVHYSENCVELKLVQDTITVTAKHSMLCFQKDRPSTASPVIVRRGERDAVRAGRHVSGLGWGQGGAGTASHNDSMGWRVEGGVARPGENSRTIDSCRQRGKEGLLFVATMARHETGRHMKEWRGGRQEPGLQPPGSYCFRATGVPEDNRCADLQLLLP</sequence>
<protein>
    <submittedName>
        <fullName evidence="1">Uncharacterized protein</fullName>
    </submittedName>
</protein>
<dbReference type="AlphaFoldDB" id="A0A8T2P482"/>
<keyword evidence="2" id="KW-1185">Reference proteome</keyword>
<reference evidence="1" key="1">
    <citation type="thesis" date="2021" institute="BYU ScholarsArchive" country="Provo, UT, USA">
        <title>Applications of and Algorithms for Genome Assembly and Genomic Analyses with an Emphasis on Marine Teleosts.</title>
        <authorList>
            <person name="Pickett B.D."/>
        </authorList>
    </citation>
    <scope>NUCLEOTIDE SEQUENCE</scope>
    <source>
        <strain evidence="1">HI-2016</strain>
    </source>
</reference>
<name>A0A8T2P482_9TELE</name>